<protein>
    <recommendedName>
        <fullName evidence="2">site-specific DNA-methyltransferase (cytosine-N(4)-specific)</fullName>
        <ecNumber evidence="2">2.1.1.113</ecNumber>
    </recommendedName>
</protein>
<organism evidence="8">
    <name type="scientific">marine sediment metagenome</name>
    <dbReference type="NCBI Taxonomy" id="412755"/>
    <lineage>
        <taxon>unclassified sequences</taxon>
        <taxon>metagenomes</taxon>
        <taxon>ecological metagenomes</taxon>
    </lineage>
</organism>
<reference evidence="8" key="1">
    <citation type="journal article" date="2015" name="Nature">
        <title>Complex archaea that bridge the gap between prokaryotes and eukaryotes.</title>
        <authorList>
            <person name="Spang A."/>
            <person name="Saw J.H."/>
            <person name="Jorgensen S.L."/>
            <person name="Zaremba-Niedzwiedzka K."/>
            <person name="Martijn J."/>
            <person name="Lind A.E."/>
            <person name="van Eijk R."/>
            <person name="Schleper C."/>
            <person name="Guy L."/>
            <person name="Ettema T.J."/>
        </authorList>
    </citation>
    <scope>NUCLEOTIDE SEQUENCE</scope>
</reference>
<dbReference type="AlphaFoldDB" id="A0A0F8Z8I6"/>
<comment type="catalytic activity">
    <reaction evidence="7">
        <text>a 2'-deoxycytidine in DNA + S-adenosyl-L-methionine = an N(4)-methyl-2'-deoxycytidine in DNA + S-adenosyl-L-homocysteine + H(+)</text>
        <dbReference type="Rhea" id="RHEA:16857"/>
        <dbReference type="Rhea" id="RHEA-COMP:11369"/>
        <dbReference type="Rhea" id="RHEA-COMP:13674"/>
        <dbReference type="ChEBI" id="CHEBI:15378"/>
        <dbReference type="ChEBI" id="CHEBI:57856"/>
        <dbReference type="ChEBI" id="CHEBI:59789"/>
        <dbReference type="ChEBI" id="CHEBI:85452"/>
        <dbReference type="ChEBI" id="CHEBI:137933"/>
        <dbReference type="EC" id="2.1.1.113"/>
    </reaction>
</comment>
<evidence type="ECO:0000256" key="5">
    <source>
        <dbReference type="ARBA" id="ARBA00022691"/>
    </source>
</evidence>
<dbReference type="Gene3D" id="3.40.50.150">
    <property type="entry name" value="Vaccinia Virus protein VP39"/>
    <property type="match status" value="1"/>
</dbReference>
<accession>A0A0F8Z8I6</accession>
<evidence type="ECO:0000256" key="2">
    <source>
        <dbReference type="ARBA" id="ARBA00012185"/>
    </source>
</evidence>
<dbReference type="GO" id="GO:0032259">
    <property type="term" value="P:methylation"/>
    <property type="evidence" value="ECO:0007669"/>
    <property type="project" value="UniProtKB-KW"/>
</dbReference>
<keyword evidence="6" id="KW-0680">Restriction system</keyword>
<comment type="caution">
    <text evidence="8">The sequence shown here is derived from an EMBL/GenBank/DDBJ whole genome shotgun (WGS) entry which is preliminary data.</text>
</comment>
<evidence type="ECO:0000256" key="1">
    <source>
        <dbReference type="ARBA" id="ARBA00010203"/>
    </source>
</evidence>
<dbReference type="GO" id="GO:0003677">
    <property type="term" value="F:DNA binding"/>
    <property type="evidence" value="ECO:0007669"/>
    <property type="project" value="InterPro"/>
</dbReference>
<evidence type="ECO:0000256" key="4">
    <source>
        <dbReference type="ARBA" id="ARBA00022679"/>
    </source>
</evidence>
<evidence type="ECO:0000313" key="8">
    <source>
        <dbReference type="EMBL" id="KKK90038.1"/>
    </source>
</evidence>
<evidence type="ECO:0000256" key="3">
    <source>
        <dbReference type="ARBA" id="ARBA00022603"/>
    </source>
</evidence>
<evidence type="ECO:0000256" key="7">
    <source>
        <dbReference type="ARBA" id="ARBA00049120"/>
    </source>
</evidence>
<keyword evidence="5" id="KW-0949">S-adenosyl-L-methionine</keyword>
<keyword evidence="3" id="KW-0489">Methyltransferase</keyword>
<gene>
    <name evidence="8" type="ORF">LCGC14_2727080</name>
</gene>
<dbReference type="PROSITE" id="PS00093">
    <property type="entry name" value="N4_MTASE"/>
    <property type="match status" value="1"/>
</dbReference>
<sequence>MPRRVRKLPEPVRDAAGVRIYCGEVRRLLAGLEDESVQCVVTSPPYWGLRDYGT</sequence>
<dbReference type="GO" id="GO:0009307">
    <property type="term" value="P:DNA restriction-modification system"/>
    <property type="evidence" value="ECO:0007669"/>
    <property type="project" value="UniProtKB-KW"/>
</dbReference>
<feature type="non-terminal residue" evidence="8">
    <location>
        <position position="54"/>
    </location>
</feature>
<evidence type="ECO:0000256" key="6">
    <source>
        <dbReference type="ARBA" id="ARBA00022747"/>
    </source>
</evidence>
<proteinExistence type="inferred from homology"/>
<dbReference type="SUPFAM" id="SSF53335">
    <property type="entry name" value="S-adenosyl-L-methionine-dependent methyltransferases"/>
    <property type="match status" value="1"/>
</dbReference>
<keyword evidence="4" id="KW-0808">Transferase</keyword>
<name>A0A0F8Z8I6_9ZZZZ</name>
<dbReference type="GO" id="GO:0015667">
    <property type="term" value="F:site-specific DNA-methyltransferase (cytosine-N4-specific) activity"/>
    <property type="evidence" value="ECO:0007669"/>
    <property type="project" value="UniProtKB-EC"/>
</dbReference>
<dbReference type="EMBL" id="LAZR01049272">
    <property type="protein sequence ID" value="KKK90038.1"/>
    <property type="molecule type" value="Genomic_DNA"/>
</dbReference>
<dbReference type="EC" id="2.1.1.113" evidence="2"/>
<dbReference type="InterPro" id="IPR017985">
    <property type="entry name" value="MeTrfase_CN4_CS"/>
</dbReference>
<comment type="similarity">
    <text evidence="1">Belongs to the N(4)/N(6)-methyltransferase family. N(4) subfamily.</text>
</comment>
<dbReference type="InterPro" id="IPR029063">
    <property type="entry name" value="SAM-dependent_MTases_sf"/>
</dbReference>